<dbReference type="AlphaFoldDB" id="X1HCE5"/>
<evidence type="ECO:0000256" key="1">
    <source>
        <dbReference type="ARBA" id="ARBA00001966"/>
    </source>
</evidence>
<feature type="non-terminal residue" evidence="8">
    <location>
        <position position="1"/>
    </location>
</feature>
<proteinExistence type="predicted"/>
<dbReference type="InterPro" id="IPR017900">
    <property type="entry name" value="4Fe4S_Fe_S_CS"/>
</dbReference>
<dbReference type="PROSITE" id="PS51379">
    <property type="entry name" value="4FE4S_FER_2"/>
    <property type="match status" value="1"/>
</dbReference>
<dbReference type="Pfam" id="PF00037">
    <property type="entry name" value="Fer4"/>
    <property type="match status" value="1"/>
</dbReference>
<protein>
    <recommendedName>
        <fullName evidence="7">4Fe-4S ferredoxin-type domain-containing protein</fullName>
    </recommendedName>
</protein>
<dbReference type="NCBIfam" id="TIGR02179">
    <property type="entry name" value="PorD_KorD"/>
    <property type="match status" value="1"/>
</dbReference>
<dbReference type="PROSITE" id="PS00198">
    <property type="entry name" value="4FE4S_FER_1"/>
    <property type="match status" value="1"/>
</dbReference>
<keyword evidence="3" id="KW-0479">Metal-binding</keyword>
<dbReference type="GO" id="GO:0051539">
    <property type="term" value="F:4 iron, 4 sulfur cluster binding"/>
    <property type="evidence" value="ECO:0007669"/>
    <property type="project" value="UniProtKB-KW"/>
</dbReference>
<evidence type="ECO:0000313" key="8">
    <source>
        <dbReference type="EMBL" id="GAH42973.1"/>
    </source>
</evidence>
<comment type="caution">
    <text evidence="8">The sequence shown here is derived from an EMBL/GenBank/DDBJ whole genome shotgun (WGS) entry which is preliminary data.</text>
</comment>
<sequence>GICWMYCPEGTIIRNEEGEFEVDYIYCKGCGICAKECPTKSIEMKRESEV</sequence>
<keyword evidence="6" id="KW-0411">Iron-sulfur</keyword>
<feature type="domain" description="4Fe-4S ferredoxin-type" evidence="7">
    <location>
        <begin position="18"/>
        <end position="47"/>
    </location>
</feature>
<dbReference type="PANTHER" id="PTHR43724">
    <property type="entry name" value="PYRUVATE SYNTHASE SUBUNIT PORD"/>
    <property type="match status" value="1"/>
</dbReference>
<evidence type="ECO:0000256" key="5">
    <source>
        <dbReference type="ARBA" id="ARBA00023004"/>
    </source>
</evidence>
<evidence type="ECO:0000256" key="6">
    <source>
        <dbReference type="ARBA" id="ARBA00023014"/>
    </source>
</evidence>
<organism evidence="8">
    <name type="scientific">marine sediment metagenome</name>
    <dbReference type="NCBI Taxonomy" id="412755"/>
    <lineage>
        <taxon>unclassified sequences</taxon>
        <taxon>metagenomes</taxon>
        <taxon>ecological metagenomes</taxon>
    </lineage>
</organism>
<dbReference type="GO" id="GO:0046872">
    <property type="term" value="F:metal ion binding"/>
    <property type="evidence" value="ECO:0007669"/>
    <property type="project" value="UniProtKB-KW"/>
</dbReference>
<reference evidence="8" key="1">
    <citation type="journal article" date="2014" name="Front. Microbiol.">
        <title>High frequency of phylogenetically diverse reductive dehalogenase-homologous genes in deep subseafloor sedimentary metagenomes.</title>
        <authorList>
            <person name="Kawai M."/>
            <person name="Futagami T."/>
            <person name="Toyoda A."/>
            <person name="Takaki Y."/>
            <person name="Nishi S."/>
            <person name="Hori S."/>
            <person name="Arai W."/>
            <person name="Tsubouchi T."/>
            <person name="Morono Y."/>
            <person name="Uchiyama I."/>
            <person name="Ito T."/>
            <person name="Fujiyama A."/>
            <person name="Inagaki F."/>
            <person name="Takami H."/>
        </authorList>
    </citation>
    <scope>NUCLEOTIDE SEQUENCE</scope>
    <source>
        <strain evidence="8">Expedition CK06-06</strain>
    </source>
</reference>
<dbReference type="EMBL" id="BARU01012597">
    <property type="protein sequence ID" value="GAH42973.1"/>
    <property type="molecule type" value="Genomic_DNA"/>
</dbReference>
<evidence type="ECO:0000259" key="7">
    <source>
        <dbReference type="PROSITE" id="PS51379"/>
    </source>
</evidence>
<name>X1HCE5_9ZZZZ</name>
<comment type="cofactor">
    <cofactor evidence="1">
        <name>[4Fe-4S] cluster</name>
        <dbReference type="ChEBI" id="CHEBI:49883"/>
    </cofactor>
</comment>
<dbReference type="Gene3D" id="3.30.70.20">
    <property type="match status" value="1"/>
</dbReference>
<evidence type="ECO:0000256" key="3">
    <source>
        <dbReference type="ARBA" id="ARBA00022723"/>
    </source>
</evidence>
<dbReference type="InterPro" id="IPR017896">
    <property type="entry name" value="4Fe4S_Fe-S-bd"/>
</dbReference>
<gene>
    <name evidence="8" type="ORF">S03H2_23149</name>
</gene>
<accession>X1HCE5</accession>
<keyword evidence="4" id="KW-0677">Repeat</keyword>
<dbReference type="SUPFAM" id="SSF54862">
    <property type="entry name" value="4Fe-4S ferredoxins"/>
    <property type="match status" value="1"/>
</dbReference>
<dbReference type="InterPro" id="IPR011898">
    <property type="entry name" value="PorD_KorD"/>
</dbReference>
<keyword evidence="2" id="KW-0004">4Fe-4S</keyword>
<dbReference type="PANTHER" id="PTHR43724:SF1">
    <property type="entry name" value="PYRUVATE SYNTHASE SUBUNIT PORD"/>
    <property type="match status" value="1"/>
</dbReference>
<evidence type="ECO:0000256" key="4">
    <source>
        <dbReference type="ARBA" id="ARBA00022737"/>
    </source>
</evidence>
<evidence type="ECO:0000256" key="2">
    <source>
        <dbReference type="ARBA" id="ARBA00022485"/>
    </source>
</evidence>
<keyword evidence="5" id="KW-0408">Iron</keyword>
<dbReference type="GO" id="GO:0016625">
    <property type="term" value="F:oxidoreductase activity, acting on the aldehyde or oxo group of donors, iron-sulfur protein as acceptor"/>
    <property type="evidence" value="ECO:0007669"/>
    <property type="project" value="InterPro"/>
</dbReference>